<dbReference type="GO" id="GO:0030286">
    <property type="term" value="C:dynein complex"/>
    <property type="evidence" value="ECO:0007669"/>
    <property type="project" value="InterPro"/>
</dbReference>
<gene>
    <name evidence="2" type="ORF">NDU88_001583</name>
</gene>
<dbReference type="InterPro" id="IPR026983">
    <property type="entry name" value="DHC"/>
</dbReference>
<accession>A0AAV7U6U8</accession>
<keyword evidence="3" id="KW-1185">Reference proteome</keyword>
<dbReference type="PANTHER" id="PTHR46961:SF21">
    <property type="entry name" value="LOW QUALITY PROTEIN: DYNEIN BETA CHAIN, FLAGELLAR OUTER ARM-LIKE"/>
    <property type="match status" value="1"/>
</dbReference>
<sequence>MSLKPVTRSASRDMSLRSSTKERSLVDLTRIERQICALAEAFRASDRFCSMDELIEWLQLRITSSLRPRADDIKALFSDPAYRICISEFLKNEDVHSVFVFYRRSKGALAASLTPPPALQSKCLCFAKLGTVSKLTAENIASNVITVDCTKFPLRYIGQVLHQVYLPLLCADSGISNSSAYSAEKIMDILHRFTGNLEVIAGHSEGFIVLPMPSLDILGNSAASDRWGAVIHVMETAVIGWIKQIKIVLKHDPFLELKTWGPKPGIYREKEMWEAHIHDLQSITEQLSSPKAREIFCSLEEANSTYGHSFRAVRKDVTKALAAAEENNTYLGTLVVYYDLLKSEKSNGKKQTHFLPMLHTLLLVWTHSR</sequence>
<name>A0AAV7U6U8_PLEWA</name>
<organism evidence="2 3">
    <name type="scientific">Pleurodeles waltl</name>
    <name type="common">Iberian ribbed newt</name>
    <dbReference type="NCBI Taxonomy" id="8319"/>
    <lineage>
        <taxon>Eukaryota</taxon>
        <taxon>Metazoa</taxon>
        <taxon>Chordata</taxon>
        <taxon>Craniata</taxon>
        <taxon>Vertebrata</taxon>
        <taxon>Euteleostomi</taxon>
        <taxon>Amphibia</taxon>
        <taxon>Batrachia</taxon>
        <taxon>Caudata</taxon>
        <taxon>Salamandroidea</taxon>
        <taxon>Salamandridae</taxon>
        <taxon>Pleurodelinae</taxon>
        <taxon>Pleurodeles</taxon>
    </lineage>
</organism>
<dbReference type="InterPro" id="IPR013594">
    <property type="entry name" value="Dynein_heavy_tail"/>
</dbReference>
<evidence type="ECO:0000259" key="1">
    <source>
        <dbReference type="Pfam" id="PF08385"/>
    </source>
</evidence>
<dbReference type="GO" id="GO:0045505">
    <property type="term" value="F:dynein intermediate chain binding"/>
    <property type="evidence" value="ECO:0007669"/>
    <property type="project" value="InterPro"/>
</dbReference>
<proteinExistence type="predicted"/>
<dbReference type="AlphaFoldDB" id="A0AAV7U6U8"/>
<dbReference type="Pfam" id="PF08385">
    <property type="entry name" value="DHC_N1"/>
    <property type="match status" value="1"/>
</dbReference>
<protein>
    <recommendedName>
        <fullName evidence="1">Dynein heavy chain tail domain-containing protein</fullName>
    </recommendedName>
</protein>
<dbReference type="GO" id="GO:0051959">
    <property type="term" value="F:dynein light intermediate chain binding"/>
    <property type="evidence" value="ECO:0007669"/>
    <property type="project" value="InterPro"/>
</dbReference>
<evidence type="ECO:0000313" key="3">
    <source>
        <dbReference type="Proteomes" id="UP001066276"/>
    </source>
</evidence>
<dbReference type="PANTHER" id="PTHR46961">
    <property type="entry name" value="DYNEIN HEAVY CHAIN 1, AXONEMAL-LIKE PROTEIN"/>
    <property type="match status" value="1"/>
</dbReference>
<evidence type="ECO:0000313" key="2">
    <source>
        <dbReference type="EMBL" id="KAJ1184780.1"/>
    </source>
</evidence>
<dbReference type="EMBL" id="JANPWB010000005">
    <property type="protein sequence ID" value="KAJ1184780.1"/>
    <property type="molecule type" value="Genomic_DNA"/>
</dbReference>
<dbReference type="GO" id="GO:0007018">
    <property type="term" value="P:microtubule-based movement"/>
    <property type="evidence" value="ECO:0007669"/>
    <property type="project" value="InterPro"/>
</dbReference>
<dbReference type="Proteomes" id="UP001066276">
    <property type="component" value="Chromosome 3_1"/>
</dbReference>
<reference evidence="2" key="1">
    <citation type="journal article" date="2022" name="bioRxiv">
        <title>Sequencing and chromosome-scale assembly of the giantPleurodeles waltlgenome.</title>
        <authorList>
            <person name="Brown T."/>
            <person name="Elewa A."/>
            <person name="Iarovenko S."/>
            <person name="Subramanian E."/>
            <person name="Araus A.J."/>
            <person name="Petzold A."/>
            <person name="Susuki M."/>
            <person name="Suzuki K.-i.T."/>
            <person name="Hayashi T."/>
            <person name="Toyoda A."/>
            <person name="Oliveira C."/>
            <person name="Osipova E."/>
            <person name="Leigh N.D."/>
            <person name="Simon A."/>
            <person name="Yun M.H."/>
        </authorList>
    </citation>
    <scope>NUCLEOTIDE SEQUENCE</scope>
    <source>
        <strain evidence="2">20211129_DDA</strain>
        <tissue evidence="2">Liver</tissue>
    </source>
</reference>
<feature type="domain" description="Dynein heavy chain tail" evidence="1">
    <location>
        <begin position="231"/>
        <end position="369"/>
    </location>
</feature>
<comment type="caution">
    <text evidence="2">The sequence shown here is derived from an EMBL/GenBank/DDBJ whole genome shotgun (WGS) entry which is preliminary data.</text>
</comment>